<dbReference type="AlphaFoldDB" id="A0AAE0FYI6"/>
<name>A0AAE0FYI6_9CHLO</name>
<protein>
    <recommendedName>
        <fullName evidence="1">PDZ domain-containing protein</fullName>
    </recommendedName>
</protein>
<reference evidence="2 3" key="1">
    <citation type="journal article" date="2015" name="Genome Biol. Evol.">
        <title>Comparative Genomics of a Bacterivorous Green Alga Reveals Evolutionary Causalities and Consequences of Phago-Mixotrophic Mode of Nutrition.</title>
        <authorList>
            <person name="Burns J.A."/>
            <person name="Paasch A."/>
            <person name="Narechania A."/>
            <person name="Kim E."/>
        </authorList>
    </citation>
    <scope>NUCLEOTIDE SEQUENCE [LARGE SCALE GENOMIC DNA]</scope>
    <source>
        <strain evidence="2 3">PLY_AMNH</strain>
    </source>
</reference>
<gene>
    <name evidence="2" type="ORF">CYMTET_23090</name>
</gene>
<proteinExistence type="predicted"/>
<dbReference type="Gene3D" id="2.30.42.10">
    <property type="match status" value="1"/>
</dbReference>
<keyword evidence="3" id="KW-1185">Reference proteome</keyword>
<dbReference type="PROSITE" id="PS50106">
    <property type="entry name" value="PDZ"/>
    <property type="match status" value="1"/>
</dbReference>
<sequence length="201" mass="21395">MAHVYRGPPSFLKATLPARPPCSPRFKAPLQSSLHQTGTNRFAASARPSLAVPRHLNKRSTKSAIASSIQEVEATDGEEVVKLEVEVAEDRCLYTVSLAKPLGVQLAEKGGDIVVEEVLPDGNAAKCGLIQPGDILRGVTGRIVEGGARRDIGGFRRSKSSLFGDLVFVGVDGEAFETVIAAIQSNRCSQCTITLALDRSI</sequence>
<dbReference type="Proteomes" id="UP001190700">
    <property type="component" value="Unassembled WGS sequence"/>
</dbReference>
<dbReference type="EMBL" id="LGRX02011845">
    <property type="protein sequence ID" value="KAK3268406.1"/>
    <property type="molecule type" value="Genomic_DNA"/>
</dbReference>
<dbReference type="Pfam" id="PF00595">
    <property type="entry name" value="PDZ"/>
    <property type="match status" value="1"/>
</dbReference>
<evidence type="ECO:0000259" key="1">
    <source>
        <dbReference type="PROSITE" id="PS50106"/>
    </source>
</evidence>
<organism evidence="2 3">
    <name type="scientific">Cymbomonas tetramitiformis</name>
    <dbReference type="NCBI Taxonomy" id="36881"/>
    <lineage>
        <taxon>Eukaryota</taxon>
        <taxon>Viridiplantae</taxon>
        <taxon>Chlorophyta</taxon>
        <taxon>Pyramimonadophyceae</taxon>
        <taxon>Pyramimonadales</taxon>
        <taxon>Pyramimonadaceae</taxon>
        <taxon>Cymbomonas</taxon>
    </lineage>
</organism>
<dbReference type="InterPro" id="IPR036034">
    <property type="entry name" value="PDZ_sf"/>
</dbReference>
<dbReference type="PANTHER" id="PTHR47661">
    <property type="entry name" value="PHOSPHOGLUCAN PHOSPHATASE LSF1, CHLOROPLASTIC"/>
    <property type="match status" value="1"/>
</dbReference>
<dbReference type="PANTHER" id="PTHR47661:SF2">
    <property type="entry name" value="PHOSPHOGLUCAN PHOSPHATASE LSF1, CHLOROPLASTIC"/>
    <property type="match status" value="1"/>
</dbReference>
<accession>A0AAE0FYI6</accession>
<evidence type="ECO:0000313" key="3">
    <source>
        <dbReference type="Proteomes" id="UP001190700"/>
    </source>
</evidence>
<evidence type="ECO:0000313" key="2">
    <source>
        <dbReference type="EMBL" id="KAK3268406.1"/>
    </source>
</evidence>
<dbReference type="InterPro" id="IPR001478">
    <property type="entry name" value="PDZ"/>
</dbReference>
<comment type="caution">
    <text evidence="2">The sequence shown here is derived from an EMBL/GenBank/DDBJ whole genome shotgun (WGS) entry which is preliminary data.</text>
</comment>
<dbReference type="SUPFAM" id="SSF50156">
    <property type="entry name" value="PDZ domain-like"/>
    <property type="match status" value="1"/>
</dbReference>
<feature type="domain" description="PDZ" evidence="1">
    <location>
        <begin position="80"/>
        <end position="146"/>
    </location>
</feature>